<keyword evidence="2" id="KW-0862">Zinc</keyword>
<organism evidence="3 4">
    <name type="scientific">Vagococcus humatus</name>
    <dbReference type="NCBI Taxonomy" id="1889241"/>
    <lineage>
        <taxon>Bacteria</taxon>
        <taxon>Bacillati</taxon>
        <taxon>Bacillota</taxon>
        <taxon>Bacilli</taxon>
        <taxon>Lactobacillales</taxon>
        <taxon>Enterococcaceae</taxon>
        <taxon>Vagococcus</taxon>
    </lineage>
</organism>
<keyword evidence="4" id="KW-1185">Reference proteome</keyword>
<sequence>MLISTKEMLNVAYQNNFGVGAYNIGNSEFVKAVIEVAEELNAPAILQIHPLEVELLTNDFMTYVKEAAQNAKVPISIHLDHGRDAKDCIQAIRNGYTSVMIDASHLPFEENIRVTKEVVDIAHQVGVSVEAELGTIGSNKGSGETTTAEALYTDPSQAKQFVDETGVDFLAVAIGTIHGIYPKGKKPNIQIDRLQEIRNAVDMPLVLHGGSDNPEEKIQAAVENGIAKVNLSSDMKVAFYNTFKETMIEMPDDYEPWIITPQATEAAKKVLRDKMHLFESVNKASLYV</sequence>
<evidence type="ECO:0000256" key="2">
    <source>
        <dbReference type="PIRSR" id="PIRSR001359-3"/>
    </source>
</evidence>
<gene>
    <name evidence="3" type="ORF">C7P63_08280</name>
</gene>
<dbReference type="SUPFAM" id="SSF51569">
    <property type="entry name" value="Aldolase"/>
    <property type="match status" value="1"/>
</dbReference>
<dbReference type="GO" id="GO:0016832">
    <property type="term" value="F:aldehyde-lyase activity"/>
    <property type="evidence" value="ECO:0007669"/>
    <property type="project" value="InterPro"/>
</dbReference>
<dbReference type="PIRSF" id="PIRSF001359">
    <property type="entry name" value="F_bP_aldolase_II"/>
    <property type="match status" value="1"/>
</dbReference>
<protein>
    <submittedName>
        <fullName evidence="3">Ketose-bisphosphate aldolase</fullName>
    </submittedName>
</protein>
<accession>A0A429Z544</accession>
<dbReference type="Pfam" id="PF01116">
    <property type="entry name" value="F_bP_aldolase"/>
    <property type="match status" value="1"/>
</dbReference>
<feature type="binding site" evidence="2">
    <location>
        <position position="102"/>
    </location>
    <ligand>
        <name>Zn(2+)</name>
        <dbReference type="ChEBI" id="CHEBI:29105"/>
        <label>2</label>
    </ligand>
</feature>
<feature type="active site" description="Proton donor" evidence="1">
    <location>
        <position position="80"/>
    </location>
</feature>
<dbReference type="AlphaFoldDB" id="A0A429Z544"/>
<evidence type="ECO:0000256" key="1">
    <source>
        <dbReference type="PIRSR" id="PIRSR001359-1"/>
    </source>
</evidence>
<comment type="caution">
    <text evidence="3">The sequence shown here is derived from an EMBL/GenBank/DDBJ whole genome shotgun (WGS) entry which is preliminary data.</text>
</comment>
<dbReference type="NCBIfam" id="TIGR00167">
    <property type="entry name" value="cbbA"/>
    <property type="match status" value="1"/>
</dbReference>
<dbReference type="Proteomes" id="UP000277864">
    <property type="component" value="Unassembled WGS sequence"/>
</dbReference>
<dbReference type="InterPro" id="IPR050246">
    <property type="entry name" value="Class_II_FBP_aldolase"/>
</dbReference>
<evidence type="ECO:0000313" key="3">
    <source>
        <dbReference type="EMBL" id="RST88810.1"/>
    </source>
</evidence>
<keyword evidence="2" id="KW-0479">Metal-binding</keyword>
<dbReference type="NCBIfam" id="NF006042">
    <property type="entry name" value="PRK08185.1"/>
    <property type="match status" value="1"/>
</dbReference>
<dbReference type="OrthoDB" id="9803995at2"/>
<dbReference type="CDD" id="cd00947">
    <property type="entry name" value="TBP_aldolase_IIB"/>
    <property type="match status" value="1"/>
</dbReference>
<evidence type="ECO:0000313" key="4">
    <source>
        <dbReference type="Proteomes" id="UP000277864"/>
    </source>
</evidence>
<feature type="binding site" evidence="2">
    <location>
        <position position="81"/>
    </location>
    <ligand>
        <name>Zn(2+)</name>
        <dbReference type="ChEBI" id="CHEBI:29105"/>
        <label>1</label>
        <note>catalytic</note>
    </ligand>
</feature>
<dbReference type="Gene3D" id="3.20.20.70">
    <property type="entry name" value="Aldolase class I"/>
    <property type="match status" value="1"/>
</dbReference>
<feature type="binding site" evidence="2">
    <location>
        <position position="178"/>
    </location>
    <ligand>
        <name>Zn(2+)</name>
        <dbReference type="ChEBI" id="CHEBI:29105"/>
        <label>1</label>
        <note>catalytic</note>
    </ligand>
</feature>
<dbReference type="RefSeq" id="WP_125943688.1">
    <property type="nucleotide sequence ID" value="NZ_PXZH01000005.1"/>
</dbReference>
<dbReference type="GO" id="GO:0005975">
    <property type="term" value="P:carbohydrate metabolic process"/>
    <property type="evidence" value="ECO:0007669"/>
    <property type="project" value="InterPro"/>
</dbReference>
<dbReference type="GO" id="GO:0008270">
    <property type="term" value="F:zinc ion binding"/>
    <property type="evidence" value="ECO:0007669"/>
    <property type="project" value="InterPro"/>
</dbReference>
<comment type="cofactor">
    <cofactor evidence="2">
        <name>Zn(2+)</name>
        <dbReference type="ChEBI" id="CHEBI:29105"/>
    </cofactor>
    <text evidence="2">Binds 2 Zn(2+) ions per subunit. One is catalytic and the other provides a structural contribution.</text>
</comment>
<name>A0A429Z544_9ENTE</name>
<feature type="binding site" evidence="2">
    <location>
        <position position="132"/>
    </location>
    <ligand>
        <name>Zn(2+)</name>
        <dbReference type="ChEBI" id="CHEBI:29105"/>
        <label>2</label>
    </ligand>
</feature>
<dbReference type="EMBL" id="PXZH01000005">
    <property type="protein sequence ID" value="RST88810.1"/>
    <property type="molecule type" value="Genomic_DNA"/>
</dbReference>
<reference evidence="3 4" key="1">
    <citation type="submission" date="2018-03" db="EMBL/GenBank/DDBJ databases">
        <authorList>
            <person name="Gulvik C.A."/>
        </authorList>
    </citation>
    <scope>NUCLEOTIDE SEQUENCE [LARGE SCALE GENOMIC DNA]</scope>
    <source>
        <strain evidence="3 4">JCM 31581</strain>
    </source>
</reference>
<dbReference type="PANTHER" id="PTHR30304:SF0">
    <property type="entry name" value="D-TAGATOSE-1,6-BISPHOSPHATE ALDOLASE SUBUNIT GATY-RELATED"/>
    <property type="match status" value="1"/>
</dbReference>
<feature type="binding site" evidence="2">
    <location>
        <position position="208"/>
    </location>
    <ligand>
        <name>Zn(2+)</name>
        <dbReference type="ChEBI" id="CHEBI:29105"/>
        <label>1</label>
        <note>catalytic</note>
    </ligand>
</feature>
<proteinExistence type="predicted"/>
<dbReference type="InterPro" id="IPR000771">
    <property type="entry name" value="FBA_II"/>
</dbReference>
<dbReference type="InterPro" id="IPR013785">
    <property type="entry name" value="Aldolase_TIM"/>
</dbReference>
<dbReference type="PANTHER" id="PTHR30304">
    <property type="entry name" value="D-TAGATOSE-1,6-BISPHOSPHATE ALDOLASE"/>
    <property type="match status" value="1"/>
</dbReference>